<dbReference type="SUPFAM" id="SSF53474">
    <property type="entry name" value="alpha/beta-Hydrolases"/>
    <property type="match status" value="2"/>
</dbReference>
<dbReference type="Pfam" id="PF10503">
    <property type="entry name" value="Esterase_PHB"/>
    <property type="match status" value="1"/>
</dbReference>
<dbReference type="RefSeq" id="WP_015469475.1">
    <property type="nucleotide sequence ID" value="NC_020813.1"/>
</dbReference>
<dbReference type="GO" id="GO:0005576">
    <property type="term" value="C:extracellular region"/>
    <property type="evidence" value="ECO:0007669"/>
    <property type="project" value="InterPro"/>
</dbReference>
<evidence type="ECO:0000256" key="1">
    <source>
        <dbReference type="ARBA" id="ARBA00022729"/>
    </source>
</evidence>
<protein>
    <recommendedName>
        <fullName evidence="5">PHB depolymerase family esterase</fullName>
    </recommendedName>
</protein>
<dbReference type="KEGG" id="bex:A11Q_767"/>
<proteinExistence type="predicted"/>
<accession>M4V981</accession>
<dbReference type="EMBL" id="CP003537">
    <property type="protein sequence ID" value="AGH94985.1"/>
    <property type="molecule type" value="Genomic_DNA"/>
</dbReference>
<dbReference type="eggNOG" id="COG3509">
    <property type="taxonomic scope" value="Bacteria"/>
</dbReference>
<evidence type="ECO:0008006" key="5">
    <source>
        <dbReference type="Google" id="ProtNLM"/>
    </source>
</evidence>
<dbReference type="PATRIC" id="fig|1184267.3.peg.775"/>
<dbReference type="InterPro" id="IPR010126">
    <property type="entry name" value="Esterase_phb"/>
</dbReference>
<reference evidence="3 4" key="1">
    <citation type="journal article" date="2013" name="ISME J.">
        <title>By their genes ye shall know them: genomic signatures of predatory bacteria.</title>
        <authorList>
            <person name="Pasternak Z."/>
            <person name="Pietrokovski S."/>
            <person name="Rotem O."/>
            <person name="Gophna U."/>
            <person name="Lurie-Weinberger M.N."/>
            <person name="Jurkevitch E."/>
        </authorList>
    </citation>
    <scope>NUCLEOTIDE SEQUENCE [LARGE SCALE GENOMIC DNA]</scope>
    <source>
        <strain evidence="3 4">JSS</strain>
    </source>
</reference>
<sequence length="323" mass="36176">MLKKIGPFVFKFLLCFLVGGAAKAQLYKEAFYLSGRKFTVLNPTMSAADTARPVVLLLHGCQMTAEQMIQMTGIEQWAQQKDFIVLAPEQSQLLNPMNCWNWFLPANQQPVFPSEIATLAQAVRHVVSRYNGDPRHVYAMGFSSGAYLTANLFYCYPDLLAGVTIHSGGAFKAAESGLWAAETMKKGSFKSDRHLSNDAYMCARPRQTSVLSKKMIVVQGSKDDVVDQKNALQLSSQFLGFLDFADDQKWNQSLSFQKNITTAGNKKFPVQITQYVNDRVYLHSIHIENLPHHWSGGQAGSTYAEPHSLDVTEYSLKVFLDNR</sequence>
<gene>
    <name evidence="3" type="ORF">A11Q_767</name>
</gene>
<keyword evidence="1" id="KW-0732">Signal</keyword>
<keyword evidence="2" id="KW-0378">Hydrolase</keyword>
<dbReference type="AlphaFoldDB" id="M4V981"/>
<evidence type="ECO:0000313" key="4">
    <source>
        <dbReference type="Proteomes" id="UP000012040"/>
    </source>
</evidence>
<dbReference type="HOGENOM" id="CLU_027551_0_1_7"/>
<organism evidence="3 4">
    <name type="scientific">Pseudobdellovibrio exovorus JSS</name>
    <dbReference type="NCBI Taxonomy" id="1184267"/>
    <lineage>
        <taxon>Bacteria</taxon>
        <taxon>Pseudomonadati</taxon>
        <taxon>Bdellovibrionota</taxon>
        <taxon>Bdellovibrionia</taxon>
        <taxon>Bdellovibrionales</taxon>
        <taxon>Pseudobdellovibrionaceae</taxon>
        <taxon>Pseudobdellovibrio</taxon>
    </lineage>
</organism>
<dbReference type="STRING" id="1184267.A11Q_767"/>
<dbReference type="Gene3D" id="3.40.50.1820">
    <property type="entry name" value="alpha/beta hydrolase"/>
    <property type="match status" value="1"/>
</dbReference>
<evidence type="ECO:0000313" key="3">
    <source>
        <dbReference type="EMBL" id="AGH94985.1"/>
    </source>
</evidence>
<dbReference type="GO" id="GO:0016787">
    <property type="term" value="F:hydrolase activity"/>
    <property type="evidence" value="ECO:0007669"/>
    <property type="project" value="UniProtKB-KW"/>
</dbReference>
<name>M4V981_9BACT</name>
<keyword evidence="4" id="KW-1185">Reference proteome</keyword>
<dbReference type="InterPro" id="IPR029058">
    <property type="entry name" value="AB_hydrolase_fold"/>
</dbReference>
<dbReference type="Proteomes" id="UP000012040">
    <property type="component" value="Chromosome"/>
</dbReference>
<dbReference type="PANTHER" id="PTHR43037">
    <property type="entry name" value="UNNAMED PRODUCT-RELATED"/>
    <property type="match status" value="1"/>
</dbReference>
<evidence type="ECO:0000256" key="2">
    <source>
        <dbReference type="ARBA" id="ARBA00022801"/>
    </source>
</evidence>
<dbReference type="OrthoDB" id="9767239at2"/>
<dbReference type="PANTHER" id="PTHR43037:SF5">
    <property type="entry name" value="FERULOYL ESTERASE"/>
    <property type="match status" value="1"/>
</dbReference>
<dbReference type="InterPro" id="IPR050955">
    <property type="entry name" value="Plant_Biomass_Hydrol_Est"/>
</dbReference>